<dbReference type="EMBL" id="BK032856">
    <property type="protein sequence ID" value="DAF64317.1"/>
    <property type="molecule type" value="Genomic_DNA"/>
</dbReference>
<organism evidence="1">
    <name type="scientific">Podoviridae sp. ct2m58</name>
    <dbReference type="NCBI Taxonomy" id="2827721"/>
    <lineage>
        <taxon>Viruses</taxon>
        <taxon>Duplodnaviria</taxon>
        <taxon>Heunggongvirae</taxon>
        <taxon>Uroviricota</taxon>
        <taxon>Caudoviricetes</taxon>
    </lineage>
</organism>
<proteinExistence type="predicted"/>
<sequence>MKKLFNKIQDWFAQISKESHLHFEFTTSISYIVSKVLQYCSSRDSISAAMFGAVTAFNIGLIKEFFIDYIWRNEVFDWNDIKANLIGSITGATMSLA</sequence>
<name>A0A8S5TLZ6_9CAUD</name>
<reference evidence="1" key="1">
    <citation type="journal article" date="2021" name="Proc. Natl. Acad. Sci. U.S.A.">
        <title>A Catalog of Tens of Thousands of Viruses from Human Metagenomes Reveals Hidden Associations with Chronic Diseases.</title>
        <authorList>
            <person name="Tisza M.J."/>
            <person name="Buck C.B."/>
        </authorList>
    </citation>
    <scope>NUCLEOTIDE SEQUENCE</scope>
    <source>
        <strain evidence="1">Ct2m58</strain>
    </source>
</reference>
<evidence type="ECO:0000313" key="1">
    <source>
        <dbReference type="EMBL" id="DAF64317.1"/>
    </source>
</evidence>
<accession>A0A8S5TLZ6</accession>
<keyword evidence="1" id="KW-0449">Lipoprotein</keyword>
<protein>
    <submittedName>
        <fullName evidence="1">Putative periplasmic lipoprotein</fullName>
    </submittedName>
</protein>